<gene>
    <name evidence="3" type="ORF">D1639_00625</name>
</gene>
<dbReference type="SUPFAM" id="SSF53448">
    <property type="entry name" value="Nucleotide-diphospho-sugar transferases"/>
    <property type="match status" value="1"/>
</dbReference>
<feature type="domain" description="Glycosyltransferase 2-like" evidence="2">
    <location>
        <begin position="10"/>
        <end position="164"/>
    </location>
</feature>
<protein>
    <submittedName>
        <fullName evidence="3">Glycosyltransferase family 2 protein</fullName>
    </submittedName>
</protein>
<dbReference type="Gene3D" id="3.90.550.10">
    <property type="entry name" value="Spore Coat Polysaccharide Biosynthesis Protein SpsA, Chain A"/>
    <property type="match status" value="1"/>
</dbReference>
<dbReference type="Pfam" id="PF00535">
    <property type="entry name" value="Glycos_transf_2"/>
    <property type="match status" value="1"/>
</dbReference>
<dbReference type="PANTHER" id="PTHR48090:SF7">
    <property type="entry name" value="RFBJ PROTEIN"/>
    <property type="match status" value="1"/>
</dbReference>
<dbReference type="InterPro" id="IPR050256">
    <property type="entry name" value="Glycosyltransferase_2"/>
</dbReference>
<evidence type="ECO:0000259" key="2">
    <source>
        <dbReference type="Pfam" id="PF00535"/>
    </source>
</evidence>
<evidence type="ECO:0000256" key="1">
    <source>
        <dbReference type="SAM" id="MobiDB-lite"/>
    </source>
</evidence>
<keyword evidence="3" id="KW-0808">Transferase</keyword>
<dbReference type="AlphaFoldDB" id="A0A7C9N9P2"/>
<dbReference type="InterPro" id="IPR001173">
    <property type="entry name" value="Glyco_trans_2-like"/>
</dbReference>
<dbReference type="PANTHER" id="PTHR48090">
    <property type="entry name" value="UNDECAPRENYL-PHOSPHATE 4-DEOXY-4-FORMAMIDO-L-ARABINOSE TRANSFERASE-RELATED"/>
    <property type="match status" value="1"/>
</dbReference>
<organism evidence="3">
    <name type="scientific">Muribaculaceae bacterium Z82</name>
    <dbReference type="NCBI Taxonomy" id="2304548"/>
    <lineage>
        <taxon>Bacteria</taxon>
        <taxon>Pseudomonadati</taxon>
        <taxon>Bacteroidota</taxon>
        <taxon>Bacteroidia</taxon>
        <taxon>Bacteroidales</taxon>
        <taxon>Muribaculaceae</taxon>
    </lineage>
</organism>
<sequence>MEKSPKVIAIVPAFNEAANIVSAVEDLRVNAPDINYVVVNDGSRDETAVICRQRGYHMVDLPVNLGLAGAFQTGMKYALDHGYDYALQFDADGQHSAAYVGALVDAAEKQRANVVIGSRFAAVKKPVSARMAGSALISAMILLTTGKRVQDPTSGMRLFDASMIRLLATEPDLGPEPDTIALLMRRGAKVCEVQVQMRDRVAGESYLTFTRSASYMARIGLSILLVQWFRRPFSEPGRFRGKAAVAPSDVAACCVPVPADQVLRPCEVEGGRALSGSSAASTKGAGAVEEEALR</sequence>
<dbReference type="GO" id="GO:0016740">
    <property type="term" value="F:transferase activity"/>
    <property type="evidence" value="ECO:0007669"/>
    <property type="project" value="UniProtKB-KW"/>
</dbReference>
<evidence type="ECO:0000313" key="3">
    <source>
        <dbReference type="EMBL" id="NBI33563.1"/>
    </source>
</evidence>
<dbReference type="InterPro" id="IPR029044">
    <property type="entry name" value="Nucleotide-diphossugar_trans"/>
</dbReference>
<dbReference type="EMBL" id="QWKH01000002">
    <property type="protein sequence ID" value="NBI33563.1"/>
    <property type="molecule type" value="Genomic_DNA"/>
</dbReference>
<comment type="caution">
    <text evidence="3">The sequence shown here is derived from an EMBL/GenBank/DDBJ whole genome shotgun (WGS) entry which is preliminary data.</text>
</comment>
<reference evidence="3" key="1">
    <citation type="submission" date="2018-08" db="EMBL/GenBank/DDBJ databases">
        <title>Murine metabolic-syndrome-specific gut microbial biobank.</title>
        <authorList>
            <person name="Liu C."/>
        </authorList>
    </citation>
    <scope>NUCLEOTIDE SEQUENCE [LARGE SCALE GENOMIC DNA]</scope>
    <source>
        <strain evidence="3">Z82</strain>
    </source>
</reference>
<feature type="region of interest" description="Disordered" evidence="1">
    <location>
        <begin position="272"/>
        <end position="294"/>
    </location>
</feature>
<accession>A0A7C9N9P2</accession>
<proteinExistence type="predicted"/>
<name>A0A7C9N9P2_9BACT</name>
<dbReference type="CDD" id="cd04179">
    <property type="entry name" value="DPM_DPG-synthase_like"/>
    <property type="match status" value="1"/>
</dbReference>
<feature type="compositionally biased region" description="Low complexity" evidence="1">
    <location>
        <begin position="272"/>
        <end position="287"/>
    </location>
</feature>